<protein>
    <submittedName>
        <fullName evidence="2">Flagellar filament capping protein FliD</fullName>
    </submittedName>
</protein>
<dbReference type="RefSeq" id="WP_249302834.1">
    <property type="nucleotide sequence ID" value="NZ_JACRSW010000009.1"/>
</dbReference>
<proteinExistence type="predicted"/>
<keyword evidence="3" id="KW-1185">Reference proteome</keyword>
<comment type="caution">
    <text evidence="2">The sequence shown here is derived from an EMBL/GenBank/DDBJ whole genome shotgun (WGS) entry which is preliminary data.</text>
</comment>
<dbReference type="Pfam" id="PF07195">
    <property type="entry name" value="FliD_C"/>
    <property type="match status" value="1"/>
</dbReference>
<dbReference type="EMBL" id="JACRSW010000009">
    <property type="protein sequence ID" value="MBC8556588.1"/>
    <property type="molecule type" value="Genomic_DNA"/>
</dbReference>
<name>A0ABR7MSB4_9FIRM</name>
<keyword evidence="2" id="KW-0969">Cilium</keyword>
<organism evidence="2 3">
    <name type="scientific">Jutongia hominis</name>
    <dbReference type="NCBI Taxonomy" id="2763664"/>
    <lineage>
        <taxon>Bacteria</taxon>
        <taxon>Bacillati</taxon>
        <taxon>Bacillota</taxon>
        <taxon>Clostridia</taxon>
        <taxon>Lachnospirales</taxon>
        <taxon>Lachnospiraceae</taxon>
        <taxon>Jutongia</taxon>
    </lineage>
</organism>
<keyword evidence="2" id="KW-0966">Cell projection</keyword>
<sequence length="204" mass="22538">MSTITNYDYLLRNYYSSNRLARKSYNRVNMKSSELASADSAAIKKVAKTLKDMEYNSDNGVSIYNNVKAFVDTYNNLSENADKDPTMSKYWKRLKKVIKDNSSDLEDIGISIKSSGKLEVDKTKLVSCSPAKVGKVLSGDNTITKSVMDYAARIQRSAKALVNSKNTSMEKNSSASSIQNNTQAFTSLLADPEIVSPTSINIRA</sequence>
<keyword evidence="2" id="KW-0282">Flagellum</keyword>
<evidence type="ECO:0000313" key="3">
    <source>
        <dbReference type="Proteomes" id="UP000637513"/>
    </source>
</evidence>
<evidence type="ECO:0000313" key="2">
    <source>
        <dbReference type="EMBL" id="MBC8556588.1"/>
    </source>
</evidence>
<dbReference type="Proteomes" id="UP000637513">
    <property type="component" value="Unassembled WGS sequence"/>
</dbReference>
<evidence type="ECO:0000259" key="1">
    <source>
        <dbReference type="Pfam" id="PF07195"/>
    </source>
</evidence>
<feature type="domain" description="Flagellar hook-associated protein 2 C-terminal" evidence="1">
    <location>
        <begin position="84"/>
        <end position="184"/>
    </location>
</feature>
<accession>A0ABR7MSB4</accession>
<gene>
    <name evidence="2" type="primary">fliD</name>
    <name evidence="2" type="ORF">H8700_02535</name>
</gene>
<dbReference type="InterPro" id="IPR010809">
    <property type="entry name" value="FliD_C"/>
</dbReference>
<reference evidence="2 3" key="1">
    <citation type="submission" date="2020-08" db="EMBL/GenBank/DDBJ databases">
        <title>Genome public.</title>
        <authorList>
            <person name="Liu C."/>
            <person name="Sun Q."/>
        </authorList>
    </citation>
    <scope>NUCLEOTIDE SEQUENCE [LARGE SCALE GENOMIC DNA]</scope>
    <source>
        <strain evidence="2 3">BX3</strain>
    </source>
</reference>